<feature type="region of interest" description="Disordered" evidence="1">
    <location>
        <begin position="148"/>
        <end position="190"/>
    </location>
</feature>
<keyword evidence="3" id="KW-1185">Reference proteome</keyword>
<accession>A0A9W5WUW6</accession>
<protein>
    <submittedName>
        <fullName evidence="2">Transcriptional regulator, putative</fullName>
    </submittedName>
</protein>
<gene>
    <name evidence="2" type="ORF">BaOVIS_017450</name>
</gene>
<proteinExistence type="predicted"/>
<organism evidence="2 3">
    <name type="scientific">Babesia ovis</name>
    <dbReference type="NCBI Taxonomy" id="5869"/>
    <lineage>
        <taxon>Eukaryota</taxon>
        <taxon>Sar</taxon>
        <taxon>Alveolata</taxon>
        <taxon>Apicomplexa</taxon>
        <taxon>Aconoidasida</taxon>
        <taxon>Piroplasmida</taxon>
        <taxon>Babesiidae</taxon>
        <taxon>Babesia</taxon>
    </lineage>
</organism>
<sequence>MKPIGTFLRYDCTTDVDPFTSVVAAHGKIVVIGTLYGEIYLIADARRQLIYTHHGSIVELQVRECTLEGKKGHLYVICATSLGYIYVHLVCRYNLGTSRVIVKLRTGQEIVGLAVNPKFAWRPSGVQGDCGSSSRECTPIAKATEGRQVNSSSWDKGVNPVDNRIKGIGGTSGPAKSETNSDSDSQSTTVHKLRETYDLRKCFVNQRGKKQDHRGTIRCNGATVIFAAQKGGIYILSLEKLDTGRPEKACRLLHKSKPIYRRMPMNWHGDMISWADEDGTQILFLPKCAPVAFLPHYPPLVKQDRKPDTVRSYTPLDELVDLDEFYVTSEESEIDDSGENHGTTSSTLGEIPSSTDNGRHIDGESNNICASKIHLDKRKHYDRTHVVTALSSKESLPCNSSHDALTLIQRLGTHSTGDVQHGCIQQGIHSERNMAQKVTELTSDLQWKCETSTDVENDIKPHLSIGSSKSDMSSHVLEDACPVSCEHCGDVLSHDAYVRKSNWRRRKLGTAIKAHGIGASKATYRIHMRESIDVVIYWLSRKKLLVGTNNVIRVVDILPACVEDMDDVFGNTITKGRMKLLDTTKNSCQSTNKILPQLLTMVEKKSTKGVPFRGRISYTFSGPQTCRVVSIMKHTETKGFSIIYSTDVSSIGSEVTHLQGGHECSEFELTGTKQDTFDIPILGSVGQPCISFTCFDACYRDICLNNTYVQCLIAGDEKQSIGHQVLLQLTCKITKQKLELFRTGLLLINRFGCTDWGNLDHCLDVRGDAHRRMLGRQMLTFISKDGHTSSKTANDERCCERIIQCFTDAESFQGVYLMNRGLIVSITGTTIEGYLSQAAEQGNYYHIIKEIIDMRRSGNTEPRWELYLRNIVCQGLEVALSSGYLDISKVAHIVMPYIQYYTEVLPTHVISERIEQLVALFAAHKRLNVFLGYIVQGYVTSLMKENVAIKDVMTDNVLRNINAETPYVILRLALTVNFDIDQLRRMIRLLKQFLLAELEDSLELPVANNGCSHKCRVSCKVKVVKHEGNYWTLSIKDTKWFDLHQIYGHKGFGRYSNEKSLQFATLPKSRRYDTILDIDKPSVAHARGDYPLVDGYYLLYDQITRGANPIGLKRDTHISSCNALSRSMLLRELQRIDLEHLGPHVATVGTKQWSPSDYELLSFQLHWGKGGVGEFARRDYGPPSRAAIMAVATLLSRVGKHKESFVFNLHAQSQNALALANILCDTEPGALHDVMSAAIQLYRINPQVANILMVEKFNTGTYIDQVVQILASEPKHLFSYLNGIHSEAKLPHEYLPLYLGLIAIFKPTEIISFLILHKRNVEMDRPLADHFIRLLREARRIHRLGDLTTQCPNIQTELYMAEAFVGWVGHKPWDVVYTSVMMALRLELMSRDNMPWKHLPSSYIHKRLVELLHKVFEPSSVAAISRRVVKECGRKWIGESQQSNDAIELYLYHIRYSMGILDLQHRQHSDTIRDISKKLLTVAKRGIVFSGTQTNPTQDGVVVANCTYVCAICNSASIATHSAVNRIAQIIRTVQDRCTGIVTYLEQPVISNTLYFFCGHIAHEYCQVRVINAADAMLLRSGQRDELGVPRGKSTTFEQSGDDHLYLYASEAFRRRMYTSDSLRYNCLACLHSMDI</sequence>
<dbReference type="Proteomes" id="UP001057455">
    <property type="component" value="Unassembled WGS sequence"/>
</dbReference>
<evidence type="ECO:0000256" key="1">
    <source>
        <dbReference type="SAM" id="MobiDB-lite"/>
    </source>
</evidence>
<reference evidence="2" key="1">
    <citation type="submission" date="2019-12" db="EMBL/GenBank/DDBJ databases">
        <title>Genome sequence of Babesia ovis.</title>
        <authorList>
            <person name="Yamagishi J."/>
            <person name="Sevinc F."/>
            <person name="Xuan X."/>
        </authorList>
    </citation>
    <scope>NUCLEOTIDE SEQUENCE</scope>
    <source>
        <strain evidence="2">Selcuk</strain>
    </source>
</reference>
<dbReference type="EMBL" id="BLIY01000015">
    <property type="protein sequence ID" value="GFE54341.1"/>
    <property type="molecule type" value="Genomic_DNA"/>
</dbReference>
<comment type="caution">
    <text evidence="2">The sequence shown here is derived from an EMBL/GenBank/DDBJ whole genome shotgun (WGS) entry which is preliminary data.</text>
</comment>
<name>A0A9W5WUW6_BABOV</name>
<feature type="compositionally biased region" description="Polar residues" evidence="1">
    <location>
        <begin position="177"/>
        <end position="190"/>
    </location>
</feature>
<feature type="region of interest" description="Disordered" evidence="1">
    <location>
        <begin position="331"/>
        <end position="361"/>
    </location>
</feature>
<feature type="compositionally biased region" description="Polar residues" evidence="1">
    <location>
        <begin position="340"/>
        <end position="356"/>
    </location>
</feature>
<dbReference type="OrthoDB" id="365885at2759"/>
<evidence type="ECO:0000313" key="3">
    <source>
        <dbReference type="Proteomes" id="UP001057455"/>
    </source>
</evidence>
<evidence type="ECO:0000313" key="2">
    <source>
        <dbReference type="EMBL" id="GFE54341.1"/>
    </source>
</evidence>